<name>A0A151ACE4_9EURY</name>
<dbReference type="AlphaFoldDB" id="A0A151ACE4"/>
<dbReference type="Proteomes" id="UP000075321">
    <property type="component" value="Unassembled WGS sequence"/>
</dbReference>
<gene>
    <name evidence="1" type="ORF">HAPAU_26390</name>
</gene>
<sequence>MSIDQIEAIRVMPGVDSASIHDVDMDLSSSVRDGVSITGGAGSVETDDLSVSGNSRYTVFEY</sequence>
<dbReference type="PATRIC" id="fig|1008153.3.peg.2692"/>
<accession>A0A151ACE4</accession>
<dbReference type="EMBL" id="LTAZ01000006">
    <property type="protein sequence ID" value="KYH25254.1"/>
    <property type="molecule type" value="Genomic_DNA"/>
</dbReference>
<evidence type="ECO:0000313" key="1">
    <source>
        <dbReference type="EMBL" id="KYH25254.1"/>
    </source>
</evidence>
<protein>
    <submittedName>
        <fullName evidence="1">Uncharacterized protein</fullName>
    </submittedName>
</protein>
<organism evidence="1 2">
    <name type="scientific">Halalkalicoccus paucihalophilus</name>
    <dbReference type="NCBI Taxonomy" id="1008153"/>
    <lineage>
        <taxon>Archaea</taxon>
        <taxon>Methanobacteriati</taxon>
        <taxon>Methanobacteriota</taxon>
        <taxon>Stenosarchaea group</taxon>
        <taxon>Halobacteria</taxon>
        <taxon>Halobacteriales</taxon>
        <taxon>Halococcaceae</taxon>
        <taxon>Halalkalicoccus</taxon>
    </lineage>
</organism>
<evidence type="ECO:0000313" key="2">
    <source>
        <dbReference type="Proteomes" id="UP000075321"/>
    </source>
</evidence>
<comment type="caution">
    <text evidence="1">The sequence shown here is derived from an EMBL/GenBank/DDBJ whole genome shotgun (WGS) entry which is preliminary data.</text>
</comment>
<reference evidence="1 2" key="1">
    <citation type="submission" date="2016-02" db="EMBL/GenBank/DDBJ databases">
        <title>Genome sequence of Halalkalicoccus paucihalophilus DSM 24557.</title>
        <authorList>
            <person name="Poehlein A."/>
            <person name="Daniel R."/>
        </authorList>
    </citation>
    <scope>NUCLEOTIDE SEQUENCE [LARGE SCALE GENOMIC DNA]</scope>
    <source>
        <strain evidence="1 2">DSM 24557</strain>
    </source>
</reference>
<proteinExistence type="predicted"/>
<keyword evidence="2" id="KW-1185">Reference proteome</keyword>